<feature type="domain" description="G-protein coupled receptors family 1 profile" evidence="13">
    <location>
        <begin position="82"/>
        <end position="332"/>
    </location>
</feature>
<keyword evidence="2 12" id="KW-1003">Cell membrane</keyword>
<keyword evidence="14" id="KW-1185">Reference proteome</keyword>
<dbReference type="InterPro" id="IPR050516">
    <property type="entry name" value="Olfactory_GPCR"/>
</dbReference>
<protein>
    <recommendedName>
        <fullName evidence="12">Olfactory receptor</fullName>
    </recommendedName>
</protein>
<proteinExistence type="inferred from homology"/>
<feature type="transmembrane region" description="Helical" evidence="12">
    <location>
        <begin position="279"/>
        <end position="302"/>
    </location>
</feature>
<name>A0A6P8SH19_GEOSA</name>
<feature type="transmembrane region" description="Helical" evidence="12">
    <location>
        <begin position="140"/>
        <end position="161"/>
    </location>
</feature>
<dbReference type="GO" id="GO:0004930">
    <property type="term" value="F:G protein-coupled receptor activity"/>
    <property type="evidence" value="ECO:0007669"/>
    <property type="project" value="UniProtKB-KW"/>
</dbReference>
<evidence type="ECO:0000313" key="15">
    <source>
        <dbReference type="RefSeq" id="XP_033817864.1"/>
    </source>
</evidence>
<evidence type="ECO:0000256" key="4">
    <source>
        <dbReference type="ARBA" id="ARBA00022692"/>
    </source>
</evidence>
<feature type="transmembrane region" description="Helical" evidence="12">
    <location>
        <begin position="181"/>
        <end position="199"/>
    </location>
</feature>
<comment type="similarity">
    <text evidence="11">Belongs to the G-protein coupled receptor 1 family.</text>
</comment>
<keyword evidence="10 11" id="KW-0807">Transducer</keyword>
<dbReference type="CDD" id="cd13954">
    <property type="entry name" value="7tmA_OR"/>
    <property type="match status" value="1"/>
</dbReference>
<dbReference type="FunFam" id="1.20.1070.10:FF:000001">
    <property type="entry name" value="Olfactory receptor"/>
    <property type="match status" value="1"/>
</dbReference>
<dbReference type="GeneID" id="117368375"/>
<keyword evidence="7 11" id="KW-0297">G-protein coupled receptor</keyword>
<dbReference type="Pfam" id="PF13853">
    <property type="entry name" value="7tm_4"/>
    <property type="match status" value="1"/>
</dbReference>
<dbReference type="PRINTS" id="PR00237">
    <property type="entry name" value="GPCRRHODOPSN"/>
</dbReference>
<dbReference type="RefSeq" id="XP_033817864.1">
    <property type="nucleotide sequence ID" value="XM_033961973.1"/>
</dbReference>
<gene>
    <name evidence="15" type="primary">LOC117368375</name>
</gene>
<dbReference type="InterPro" id="IPR000725">
    <property type="entry name" value="Olfact_rcpt"/>
</dbReference>
<evidence type="ECO:0000256" key="7">
    <source>
        <dbReference type="ARBA" id="ARBA00023040"/>
    </source>
</evidence>
<accession>A0A6P8SH19</accession>
<evidence type="ECO:0000256" key="12">
    <source>
        <dbReference type="RuleBase" id="RU363047"/>
    </source>
</evidence>
<evidence type="ECO:0000256" key="10">
    <source>
        <dbReference type="ARBA" id="ARBA00023224"/>
    </source>
</evidence>
<dbReference type="SUPFAM" id="SSF81321">
    <property type="entry name" value="Family A G protein-coupled receptor-like"/>
    <property type="match status" value="1"/>
</dbReference>
<dbReference type="PANTHER" id="PTHR26452">
    <property type="entry name" value="OLFACTORY RECEPTOR"/>
    <property type="match status" value="1"/>
</dbReference>
<reference evidence="15" key="1">
    <citation type="submission" date="2025-08" db="UniProtKB">
        <authorList>
            <consortium name="RefSeq"/>
        </authorList>
    </citation>
    <scope>IDENTIFICATION</scope>
</reference>
<keyword evidence="6 12" id="KW-1133">Transmembrane helix</keyword>
<evidence type="ECO:0000256" key="2">
    <source>
        <dbReference type="ARBA" id="ARBA00022475"/>
    </source>
</evidence>
<evidence type="ECO:0000256" key="5">
    <source>
        <dbReference type="ARBA" id="ARBA00022725"/>
    </source>
</evidence>
<evidence type="ECO:0000259" key="13">
    <source>
        <dbReference type="PROSITE" id="PS50262"/>
    </source>
</evidence>
<dbReference type="InterPro" id="IPR017452">
    <property type="entry name" value="GPCR_Rhodpsn_7TM"/>
</dbReference>
<evidence type="ECO:0000256" key="8">
    <source>
        <dbReference type="ARBA" id="ARBA00023136"/>
    </source>
</evidence>
<feature type="transmembrane region" description="Helical" evidence="12">
    <location>
        <begin position="238"/>
        <end position="267"/>
    </location>
</feature>
<dbReference type="Proteomes" id="UP000515159">
    <property type="component" value="Chromosome 1"/>
</dbReference>
<dbReference type="PRINTS" id="PR00245">
    <property type="entry name" value="OLFACTORYR"/>
</dbReference>
<evidence type="ECO:0000256" key="3">
    <source>
        <dbReference type="ARBA" id="ARBA00022606"/>
    </source>
</evidence>
<dbReference type="OrthoDB" id="9896023at2759"/>
<evidence type="ECO:0000256" key="9">
    <source>
        <dbReference type="ARBA" id="ARBA00023170"/>
    </source>
</evidence>
<keyword evidence="8 12" id="KW-0472">Membrane</keyword>
<dbReference type="InParanoid" id="A0A6P8SH19"/>
<dbReference type="KEGG" id="gsh:117368375"/>
<evidence type="ECO:0000256" key="11">
    <source>
        <dbReference type="RuleBase" id="RU000688"/>
    </source>
</evidence>
<evidence type="ECO:0000256" key="1">
    <source>
        <dbReference type="ARBA" id="ARBA00004651"/>
    </source>
</evidence>
<keyword evidence="3 12" id="KW-0716">Sensory transduction</keyword>
<feature type="transmembrane region" description="Helical" evidence="12">
    <location>
        <begin position="99"/>
        <end position="120"/>
    </location>
</feature>
<feature type="transmembrane region" description="Helical" evidence="12">
    <location>
        <begin position="314"/>
        <end position="334"/>
    </location>
</feature>
<keyword evidence="9 11" id="KW-0675">Receptor</keyword>
<dbReference type="GO" id="GO:0004984">
    <property type="term" value="F:olfactory receptor activity"/>
    <property type="evidence" value="ECO:0007669"/>
    <property type="project" value="InterPro"/>
</dbReference>
<comment type="subcellular location">
    <subcellularLocation>
        <location evidence="1 12">Cell membrane</location>
        <topology evidence="1 12">Multi-pass membrane protein</topology>
    </subcellularLocation>
</comment>
<dbReference type="InterPro" id="IPR000276">
    <property type="entry name" value="GPCR_Rhodpsn"/>
</dbReference>
<dbReference type="PROSITE" id="PS00237">
    <property type="entry name" value="G_PROTEIN_RECEP_F1_1"/>
    <property type="match status" value="1"/>
</dbReference>
<evidence type="ECO:0000313" key="14">
    <source>
        <dbReference type="Proteomes" id="UP000515159"/>
    </source>
</evidence>
<keyword evidence="5 12" id="KW-0552">Olfaction</keyword>
<dbReference type="GO" id="GO:0005886">
    <property type="term" value="C:plasma membrane"/>
    <property type="evidence" value="ECO:0007669"/>
    <property type="project" value="UniProtKB-SubCell"/>
</dbReference>
<dbReference type="PROSITE" id="PS50262">
    <property type="entry name" value="G_PROTEIN_RECEP_F1_2"/>
    <property type="match status" value="1"/>
</dbReference>
<sequence>MTLAGSAAPLSSALFKEKAIYNGGSICKSSLCLFIIDLVRHRPWENNSTLREIVLTGLSSTPELQTLLFDIFTLIYCTTLLGNLGMLSMVIVNPHLHTPMYFFLANLSALDTVIVSIIVPKMLENFLSDRKSTSFLCCMAQMYCFQLIIVVECFLIAVMGFDRYVAICKPLSYTLIMNRTICIQLLITCWMGGFINSSIQITLASTLNFCGPNVIDHFFCDIPSLIELSCSDTSVQELVLLIVGTVLGFIPCLVVLASYCHIVTAILKITTTTGRQRAFSTCASHLTIVTLFYGGGFYMYMIRPNLRFSLDGDKVVTVLYTILSPMLNPFIYSLRNTEVKKALRRAIGRTCFSKRI</sequence>
<evidence type="ECO:0000256" key="6">
    <source>
        <dbReference type="ARBA" id="ARBA00022989"/>
    </source>
</evidence>
<feature type="transmembrane region" description="Helical" evidence="12">
    <location>
        <begin position="67"/>
        <end position="92"/>
    </location>
</feature>
<organism evidence="14 15">
    <name type="scientific">Geotrypetes seraphini</name>
    <name type="common">Gaboon caecilian</name>
    <name type="synonym">Caecilia seraphini</name>
    <dbReference type="NCBI Taxonomy" id="260995"/>
    <lineage>
        <taxon>Eukaryota</taxon>
        <taxon>Metazoa</taxon>
        <taxon>Chordata</taxon>
        <taxon>Craniata</taxon>
        <taxon>Vertebrata</taxon>
        <taxon>Euteleostomi</taxon>
        <taxon>Amphibia</taxon>
        <taxon>Gymnophiona</taxon>
        <taxon>Geotrypetes</taxon>
    </lineage>
</organism>
<keyword evidence="4 11" id="KW-0812">Transmembrane</keyword>
<dbReference type="AlphaFoldDB" id="A0A6P8SH19"/>
<dbReference type="Gene3D" id="1.20.1070.10">
    <property type="entry name" value="Rhodopsin 7-helix transmembrane proteins"/>
    <property type="match status" value="1"/>
</dbReference>